<feature type="region of interest" description="Disordered" evidence="10">
    <location>
        <begin position="1"/>
        <end position="24"/>
    </location>
</feature>
<keyword evidence="2" id="KW-1003">Cell membrane</keyword>
<evidence type="ECO:0000256" key="8">
    <source>
        <dbReference type="ARBA" id="ARBA00023224"/>
    </source>
</evidence>
<evidence type="ECO:0000256" key="6">
    <source>
        <dbReference type="ARBA" id="ARBA00023136"/>
    </source>
</evidence>
<dbReference type="OrthoDB" id="6021915at2759"/>
<feature type="transmembrane region" description="Helical" evidence="11">
    <location>
        <begin position="68"/>
        <end position="89"/>
    </location>
</feature>
<dbReference type="InterPro" id="IPR017452">
    <property type="entry name" value="GPCR_Rhodpsn_7TM"/>
</dbReference>
<dbReference type="RefSeq" id="XP_031555265.1">
    <property type="nucleotide sequence ID" value="XM_031699405.1"/>
</dbReference>
<dbReference type="InterPro" id="IPR000276">
    <property type="entry name" value="GPCR_Rhodpsn"/>
</dbReference>
<dbReference type="PROSITE" id="PS00237">
    <property type="entry name" value="G_PROTEIN_RECEP_F1_1"/>
    <property type="match status" value="1"/>
</dbReference>
<evidence type="ECO:0000256" key="2">
    <source>
        <dbReference type="ARBA" id="ARBA00022475"/>
    </source>
</evidence>
<feature type="region of interest" description="Disordered" evidence="10">
    <location>
        <begin position="338"/>
        <end position="372"/>
    </location>
</feature>
<feature type="transmembrane region" description="Helical" evidence="11">
    <location>
        <begin position="296"/>
        <end position="318"/>
    </location>
</feature>
<evidence type="ECO:0000256" key="10">
    <source>
        <dbReference type="SAM" id="MobiDB-lite"/>
    </source>
</evidence>
<dbReference type="PANTHER" id="PTHR24249">
    <property type="entry name" value="HISTAMINE RECEPTOR-RELATED G-PROTEIN COUPLED RECEPTOR"/>
    <property type="match status" value="1"/>
</dbReference>
<dbReference type="InterPro" id="IPR050569">
    <property type="entry name" value="TAAR"/>
</dbReference>
<evidence type="ECO:0000313" key="14">
    <source>
        <dbReference type="RefSeq" id="XP_031555265.1"/>
    </source>
</evidence>
<keyword evidence="13" id="KW-1185">Reference proteome</keyword>
<keyword evidence="8 9" id="KW-0807">Transducer</keyword>
<keyword evidence="4 11" id="KW-1133">Transmembrane helix</keyword>
<gene>
    <name evidence="14" type="primary">LOC116292146</name>
</gene>
<name>A0A6P8HRJ7_ACTTE</name>
<evidence type="ECO:0000256" key="1">
    <source>
        <dbReference type="ARBA" id="ARBA00004651"/>
    </source>
</evidence>
<dbReference type="GeneID" id="116292146"/>
<comment type="subcellular location">
    <subcellularLocation>
        <location evidence="1">Cell membrane</location>
        <topology evidence="1">Multi-pass membrane protein</topology>
    </subcellularLocation>
</comment>
<evidence type="ECO:0000256" key="5">
    <source>
        <dbReference type="ARBA" id="ARBA00023040"/>
    </source>
</evidence>
<protein>
    <submittedName>
        <fullName evidence="14">Octopamine receptor 1-like</fullName>
    </submittedName>
</protein>
<dbReference type="Proteomes" id="UP000515163">
    <property type="component" value="Unplaced"/>
</dbReference>
<dbReference type="PRINTS" id="PR00237">
    <property type="entry name" value="GPCRRHODOPSN"/>
</dbReference>
<organism evidence="13 14">
    <name type="scientific">Actinia tenebrosa</name>
    <name type="common">Australian red waratah sea anemone</name>
    <dbReference type="NCBI Taxonomy" id="6105"/>
    <lineage>
        <taxon>Eukaryota</taxon>
        <taxon>Metazoa</taxon>
        <taxon>Cnidaria</taxon>
        <taxon>Anthozoa</taxon>
        <taxon>Hexacorallia</taxon>
        <taxon>Actiniaria</taxon>
        <taxon>Actiniidae</taxon>
        <taxon>Actinia</taxon>
    </lineage>
</organism>
<dbReference type="PROSITE" id="PS50262">
    <property type="entry name" value="G_PROTEIN_RECEP_F1_2"/>
    <property type="match status" value="1"/>
</dbReference>
<dbReference type="InParanoid" id="A0A6P8HRJ7"/>
<evidence type="ECO:0000256" key="11">
    <source>
        <dbReference type="SAM" id="Phobius"/>
    </source>
</evidence>
<keyword evidence="5 9" id="KW-0297">G-protein coupled receptor</keyword>
<evidence type="ECO:0000256" key="9">
    <source>
        <dbReference type="RuleBase" id="RU000688"/>
    </source>
</evidence>
<feature type="transmembrane region" description="Helical" evidence="11">
    <location>
        <begin position="264"/>
        <end position="284"/>
    </location>
</feature>
<feature type="transmembrane region" description="Helical" evidence="11">
    <location>
        <begin position="147"/>
        <end position="166"/>
    </location>
</feature>
<dbReference type="Pfam" id="PF00001">
    <property type="entry name" value="7tm_1"/>
    <property type="match status" value="1"/>
</dbReference>
<reference evidence="14" key="1">
    <citation type="submission" date="2025-08" db="UniProtKB">
        <authorList>
            <consortium name="RefSeq"/>
        </authorList>
    </citation>
    <scope>IDENTIFICATION</scope>
    <source>
        <tissue evidence="14">Tentacle</tissue>
    </source>
</reference>
<comment type="similarity">
    <text evidence="9">Belongs to the G-protein coupled receptor 1 family.</text>
</comment>
<evidence type="ECO:0000259" key="12">
    <source>
        <dbReference type="PROSITE" id="PS50262"/>
    </source>
</evidence>
<dbReference type="Gene3D" id="1.20.1070.10">
    <property type="entry name" value="Rhodopsin 7-helix transmembrane proteins"/>
    <property type="match status" value="1"/>
</dbReference>
<dbReference type="GO" id="GO:0004930">
    <property type="term" value="F:G protein-coupled receptor activity"/>
    <property type="evidence" value="ECO:0007669"/>
    <property type="project" value="UniProtKB-KW"/>
</dbReference>
<dbReference type="GO" id="GO:0005886">
    <property type="term" value="C:plasma membrane"/>
    <property type="evidence" value="ECO:0007669"/>
    <property type="project" value="UniProtKB-SubCell"/>
</dbReference>
<keyword evidence="6 11" id="KW-0472">Membrane</keyword>
<keyword evidence="3 9" id="KW-0812">Transmembrane</keyword>
<proteinExistence type="inferred from homology"/>
<keyword evidence="7 9" id="KW-0675">Receptor</keyword>
<dbReference type="AlphaFoldDB" id="A0A6P8HRJ7"/>
<feature type="domain" description="G-protein coupled receptors family 1 profile" evidence="12">
    <location>
        <begin position="48"/>
        <end position="316"/>
    </location>
</feature>
<dbReference type="SMART" id="SM01381">
    <property type="entry name" value="7TM_GPCR_Srsx"/>
    <property type="match status" value="1"/>
</dbReference>
<dbReference type="KEGG" id="aten:116292146"/>
<feature type="transmembrane region" description="Helical" evidence="11">
    <location>
        <begin position="95"/>
        <end position="126"/>
    </location>
</feature>
<feature type="compositionally biased region" description="Low complexity" evidence="10">
    <location>
        <begin position="1"/>
        <end position="18"/>
    </location>
</feature>
<evidence type="ECO:0000256" key="7">
    <source>
        <dbReference type="ARBA" id="ARBA00023170"/>
    </source>
</evidence>
<dbReference type="PANTHER" id="PTHR24249:SF414">
    <property type="entry name" value="LP14436P"/>
    <property type="match status" value="1"/>
</dbReference>
<dbReference type="CDD" id="cd14967">
    <property type="entry name" value="7tmA_amine_R-like"/>
    <property type="match status" value="1"/>
</dbReference>
<feature type="transmembrane region" description="Helical" evidence="11">
    <location>
        <begin position="32"/>
        <end position="56"/>
    </location>
</feature>
<feature type="compositionally biased region" description="Polar residues" evidence="10">
    <location>
        <begin position="344"/>
        <end position="359"/>
    </location>
</feature>
<sequence>MRFFNTSSTSNQSNNFTSEGSSTSKDGIGVVSFKYCVILITITATIVGNTLIYAAIAKFQMLRTPTNIILVSLASTDLAMVLVMSLHAITDLSDYWIFGELWCDIVATLGLVLALVSILHLCVLSIDRYLAIKTPLRYPLTVTKRRVYMCLVFIWTFPTIFLNLPVADYHFRSEVYGCGTAYRVSESFKFKPYIFVVVFLFVVVPFGIMLYTHAFVFRIALTHVKRLSTVERSLRTRGEETESTQRRTQPVMSVKREIKSAKTFALVIGVFLFCYTPFFVTGTYRRVAGPEAIHNLATFITTWLAFANSFSNPLVYSLRYSPFKKAFRKLCRCEKGRGRGNGKMSISGSRKLSPTQAGQCESREPKENAPNT</sequence>
<evidence type="ECO:0000256" key="4">
    <source>
        <dbReference type="ARBA" id="ARBA00022989"/>
    </source>
</evidence>
<dbReference type="SUPFAM" id="SSF81321">
    <property type="entry name" value="Family A G protein-coupled receptor-like"/>
    <property type="match status" value="1"/>
</dbReference>
<feature type="compositionally biased region" description="Basic and acidic residues" evidence="10">
    <location>
        <begin position="361"/>
        <end position="372"/>
    </location>
</feature>
<evidence type="ECO:0000313" key="13">
    <source>
        <dbReference type="Proteomes" id="UP000515163"/>
    </source>
</evidence>
<accession>A0A6P8HRJ7</accession>
<evidence type="ECO:0000256" key="3">
    <source>
        <dbReference type="ARBA" id="ARBA00022692"/>
    </source>
</evidence>
<feature type="transmembrane region" description="Helical" evidence="11">
    <location>
        <begin position="193"/>
        <end position="217"/>
    </location>
</feature>